<accession>A0A9P0QLL5</accession>
<protein>
    <recommendedName>
        <fullName evidence="6">Reticulon-like protein</fullName>
    </recommendedName>
</protein>
<evidence type="ECO:0000256" key="2">
    <source>
        <dbReference type="ARBA" id="ARBA00022692"/>
    </source>
</evidence>
<dbReference type="Pfam" id="PF02453">
    <property type="entry name" value="Reticulon"/>
    <property type="match status" value="1"/>
</dbReference>
<evidence type="ECO:0000259" key="8">
    <source>
        <dbReference type="PROSITE" id="PS50845"/>
    </source>
</evidence>
<comment type="subcellular location">
    <subcellularLocation>
        <location evidence="1 6">Endoplasmic reticulum membrane</location>
        <topology evidence="1 6">Multi-pass membrane protein</topology>
    </subcellularLocation>
</comment>
<evidence type="ECO:0000313" key="10">
    <source>
        <dbReference type="Proteomes" id="UP000837801"/>
    </source>
</evidence>
<keyword evidence="4 6" id="KW-1133">Transmembrane helix</keyword>
<dbReference type="PANTHER" id="PTHR10994">
    <property type="entry name" value="RETICULON"/>
    <property type="match status" value="1"/>
</dbReference>
<evidence type="ECO:0000256" key="7">
    <source>
        <dbReference type="SAM" id="MobiDB-lite"/>
    </source>
</evidence>
<dbReference type="GO" id="GO:0005789">
    <property type="term" value="C:endoplasmic reticulum membrane"/>
    <property type="evidence" value="ECO:0007669"/>
    <property type="project" value="UniProtKB-SubCell"/>
</dbReference>
<organism evidence="9 10">
    <name type="scientific">[Candida] railenensis</name>
    <dbReference type="NCBI Taxonomy" id="45579"/>
    <lineage>
        <taxon>Eukaryota</taxon>
        <taxon>Fungi</taxon>
        <taxon>Dikarya</taxon>
        <taxon>Ascomycota</taxon>
        <taxon>Saccharomycotina</taxon>
        <taxon>Pichiomycetes</taxon>
        <taxon>Debaryomycetaceae</taxon>
        <taxon>Kurtzmaniella</taxon>
    </lineage>
</organism>
<evidence type="ECO:0000256" key="3">
    <source>
        <dbReference type="ARBA" id="ARBA00022824"/>
    </source>
</evidence>
<dbReference type="GO" id="GO:0009617">
    <property type="term" value="P:response to bacterium"/>
    <property type="evidence" value="ECO:0007669"/>
    <property type="project" value="InterPro"/>
</dbReference>
<feature type="transmembrane region" description="Helical" evidence="6">
    <location>
        <begin position="136"/>
        <end position="157"/>
    </location>
</feature>
<keyword evidence="2 6" id="KW-0812">Transmembrane</keyword>
<dbReference type="AlphaFoldDB" id="A0A9P0QLL5"/>
<keyword evidence="5 6" id="KW-0472">Membrane</keyword>
<dbReference type="InterPro" id="IPR003388">
    <property type="entry name" value="Reticulon"/>
</dbReference>
<keyword evidence="10" id="KW-1185">Reference proteome</keyword>
<name>A0A9P0QLL5_9ASCO</name>
<keyword evidence="3 6" id="KW-0256">Endoplasmic reticulum</keyword>
<evidence type="ECO:0000256" key="5">
    <source>
        <dbReference type="ARBA" id="ARBA00023136"/>
    </source>
</evidence>
<feature type="transmembrane region" description="Helical" evidence="6">
    <location>
        <begin position="27"/>
        <end position="48"/>
    </location>
</feature>
<dbReference type="PROSITE" id="PS50845">
    <property type="entry name" value="RETICULON"/>
    <property type="match status" value="1"/>
</dbReference>
<feature type="region of interest" description="Disordered" evidence="7">
    <location>
        <begin position="232"/>
        <end position="251"/>
    </location>
</feature>
<sequence length="278" mass="29670">MTSVAQPSQSNLSSLLTWENPAQTGKVFGGIVATLIVFKFVNLLNVFFHLSYLGLIAAAAAEYAGKLVTGQGFVTKYKPATKSFAAKLNNEALPLIADFNLKLESEVQKIIYAHDLETTLKAAGVSYILYKLTSWFSLYTLLVTSVILTFTVPAGYFHNKKQIDAAVHKYSECAKAQASELYQKGHKAAAPHFDTLIKKTGPVGSFISSKIPTRTAGSTVGESPAAYANKIDETPSATTTGASKFPEVPQTTASVVDEAEGLKAEVTKATGEVPAPNL</sequence>
<evidence type="ECO:0000256" key="1">
    <source>
        <dbReference type="ARBA" id="ARBA00004477"/>
    </source>
</evidence>
<evidence type="ECO:0000256" key="6">
    <source>
        <dbReference type="RuleBase" id="RU363132"/>
    </source>
</evidence>
<feature type="domain" description="Reticulon" evidence="8">
    <location>
        <begin position="12"/>
        <end position="233"/>
    </location>
</feature>
<reference evidence="9" key="1">
    <citation type="submission" date="2022-03" db="EMBL/GenBank/DDBJ databases">
        <authorList>
            <person name="Legras J.-L."/>
            <person name="Devillers H."/>
            <person name="Grondin C."/>
        </authorList>
    </citation>
    <scope>NUCLEOTIDE SEQUENCE</scope>
    <source>
        <strain evidence="9">CLIB 1423</strain>
    </source>
</reference>
<dbReference type="InterPro" id="IPR045064">
    <property type="entry name" value="Reticulon-like"/>
</dbReference>
<comment type="caution">
    <text evidence="9">The sequence shown here is derived from an EMBL/GenBank/DDBJ whole genome shotgun (WGS) entry which is preliminary data.</text>
</comment>
<dbReference type="Proteomes" id="UP000837801">
    <property type="component" value="Unassembled WGS sequence"/>
</dbReference>
<evidence type="ECO:0000313" key="9">
    <source>
        <dbReference type="EMBL" id="CAH2350660.1"/>
    </source>
</evidence>
<gene>
    <name evidence="9" type="ORF">CLIB1423_02S02234</name>
</gene>
<dbReference type="OrthoDB" id="567788at2759"/>
<dbReference type="PANTHER" id="PTHR10994:SF193">
    <property type="entry name" value="RETICULON-LIKE PROTEIN"/>
    <property type="match status" value="1"/>
</dbReference>
<dbReference type="EMBL" id="CAKXYY010000002">
    <property type="protein sequence ID" value="CAH2350660.1"/>
    <property type="molecule type" value="Genomic_DNA"/>
</dbReference>
<proteinExistence type="predicted"/>
<evidence type="ECO:0000256" key="4">
    <source>
        <dbReference type="ARBA" id="ARBA00022989"/>
    </source>
</evidence>